<gene>
    <name evidence="1" type="ORF">PISMIDRAFT_689744</name>
</gene>
<protein>
    <submittedName>
        <fullName evidence="1">Uncharacterized protein</fullName>
    </submittedName>
</protein>
<dbReference type="HOGENOM" id="CLU_3015096_0_0_1"/>
<dbReference type="AlphaFoldDB" id="A0A0C9YE38"/>
<dbReference type="OrthoDB" id="102511at2759"/>
<sequence length="56" mass="6138">MSLDDGCTWGTADLYQDVTFGRTGLGSMPLTWRLEDVGMEIDDGGDEADVHESRQS</sequence>
<keyword evidence="2" id="KW-1185">Reference proteome</keyword>
<evidence type="ECO:0000313" key="1">
    <source>
        <dbReference type="EMBL" id="KIK12114.1"/>
    </source>
</evidence>
<accession>A0A0C9YE38</accession>
<dbReference type="Proteomes" id="UP000054018">
    <property type="component" value="Unassembled WGS sequence"/>
</dbReference>
<dbReference type="EMBL" id="KN834115">
    <property type="protein sequence ID" value="KIK12114.1"/>
    <property type="molecule type" value="Genomic_DNA"/>
</dbReference>
<proteinExistence type="predicted"/>
<evidence type="ECO:0000313" key="2">
    <source>
        <dbReference type="Proteomes" id="UP000054018"/>
    </source>
</evidence>
<reference evidence="2" key="2">
    <citation type="submission" date="2015-01" db="EMBL/GenBank/DDBJ databases">
        <title>Evolutionary Origins and Diversification of the Mycorrhizal Mutualists.</title>
        <authorList>
            <consortium name="DOE Joint Genome Institute"/>
            <consortium name="Mycorrhizal Genomics Consortium"/>
            <person name="Kohler A."/>
            <person name="Kuo A."/>
            <person name="Nagy L.G."/>
            <person name="Floudas D."/>
            <person name="Copeland A."/>
            <person name="Barry K.W."/>
            <person name="Cichocki N."/>
            <person name="Veneault-Fourrey C."/>
            <person name="LaButti K."/>
            <person name="Lindquist E.A."/>
            <person name="Lipzen A."/>
            <person name="Lundell T."/>
            <person name="Morin E."/>
            <person name="Murat C."/>
            <person name="Riley R."/>
            <person name="Ohm R."/>
            <person name="Sun H."/>
            <person name="Tunlid A."/>
            <person name="Henrissat B."/>
            <person name="Grigoriev I.V."/>
            <person name="Hibbett D.S."/>
            <person name="Martin F."/>
        </authorList>
    </citation>
    <scope>NUCLEOTIDE SEQUENCE [LARGE SCALE GENOMIC DNA]</scope>
    <source>
        <strain evidence="2">441</strain>
    </source>
</reference>
<name>A0A0C9YE38_9AGAM</name>
<reference evidence="1 2" key="1">
    <citation type="submission" date="2014-04" db="EMBL/GenBank/DDBJ databases">
        <authorList>
            <consortium name="DOE Joint Genome Institute"/>
            <person name="Kuo A."/>
            <person name="Kohler A."/>
            <person name="Costa M.D."/>
            <person name="Nagy L.G."/>
            <person name="Floudas D."/>
            <person name="Copeland A."/>
            <person name="Barry K.W."/>
            <person name="Cichocki N."/>
            <person name="Veneault-Fourrey C."/>
            <person name="LaButti K."/>
            <person name="Lindquist E.A."/>
            <person name="Lipzen A."/>
            <person name="Lundell T."/>
            <person name="Morin E."/>
            <person name="Murat C."/>
            <person name="Sun H."/>
            <person name="Tunlid A."/>
            <person name="Henrissat B."/>
            <person name="Grigoriev I.V."/>
            <person name="Hibbett D.S."/>
            <person name="Martin F."/>
            <person name="Nordberg H.P."/>
            <person name="Cantor M.N."/>
            <person name="Hua S.X."/>
        </authorList>
    </citation>
    <scope>NUCLEOTIDE SEQUENCE [LARGE SCALE GENOMIC DNA]</scope>
    <source>
        <strain evidence="1 2">441</strain>
    </source>
</reference>
<dbReference type="STRING" id="765257.A0A0C9YE38"/>
<organism evidence="1 2">
    <name type="scientific">Pisolithus microcarpus 441</name>
    <dbReference type="NCBI Taxonomy" id="765257"/>
    <lineage>
        <taxon>Eukaryota</taxon>
        <taxon>Fungi</taxon>
        <taxon>Dikarya</taxon>
        <taxon>Basidiomycota</taxon>
        <taxon>Agaricomycotina</taxon>
        <taxon>Agaricomycetes</taxon>
        <taxon>Agaricomycetidae</taxon>
        <taxon>Boletales</taxon>
        <taxon>Sclerodermatineae</taxon>
        <taxon>Pisolithaceae</taxon>
        <taxon>Pisolithus</taxon>
    </lineage>
</organism>